<proteinExistence type="inferred from homology"/>
<comment type="similarity">
    <text evidence="1">Belongs to the SIP oxidoreductase family.</text>
</comment>
<dbReference type="AlphaFoldDB" id="A0A0P7DXD1"/>
<dbReference type="EMBL" id="LJTC01000003">
    <property type="protein sequence ID" value="KPM84558.1"/>
    <property type="molecule type" value="Genomic_DNA"/>
</dbReference>
<dbReference type="InterPro" id="IPR039374">
    <property type="entry name" value="SIP_fam"/>
</dbReference>
<evidence type="ECO:0000256" key="1">
    <source>
        <dbReference type="ARBA" id="ARBA00035644"/>
    </source>
</evidence>
<dbReference type="Gene3D" id="2.40.30.10">
    <property type="entry name" value="Translation factors"/>
    <property type="match status" value="1"/>
</dbReference>
<dbReference type="InterPro" id="IPR039261">
    <property type="entry name" value="FNR_nucleotide-bd"/>
</dbReference>
<dbReference type="Pfam" id="PF04954">
    <property type="entry name" value="SIP"/>
    <property type="match status" value="1"/>
</dbReference>
<dbReference type="PANTHER" id="PTHR30157:SF0">
    <property type="entry name" value="NADPH-DEPENDENT FERRIC-CHELATE REDUCTASE"/>
    <property type="match status" value="1"/>
</dbReference>
<dbReference type="GO" id="GO:0016491">
    <property type="term" value="F:oxidoreductase activity"/>
    <property type="evidence" value="ECO:0007669"/>
    <property type="project" value="InterPro"/>
</dbReference>
<evidence type="ECO:0000313" key="4">
    <source>
        <dbReference type="Proteomes" id="UP000050378"/>
    </source>
</evidence>
<comment type="caution">
    <text evidence="3">The sequence shown here is derived from an EMBL/GenBank/DDBJ whole genome shotgun (WGS) entry which is preliminary data.</text>
</comment>
<gene>
    <name evidence="3" type="ORF">AOG27_06620</name>
</gene>
<evidence type="ECO:0000313" key="3">
    <source>
        <dbReference type="EMBL" id="KPM84558.1"/>
    </source>
</evidence>
<dbReference type="InterPro" id="IPR007037">
    <property type="entry name" value="SIP_rossman_dom"/>
</dbReference>
<sequence>MARKVRRANVLSTTRISPHLQRIVVGSDEFADFPQDAKGAYVKVLLPHAGESKVELDLHAEHPALMRSYTIRDINPINGAITLDFVVNQHQGVATNWAQNACVGDEVGIAGPGPKKLTDFTQTHYLMLADLTSVNAINGYLQALPQDATVDVIIHVADKADIIELEQIKAHSQHSVKWLVTDEPETDLLDQVTRLCAGYNTQPMVFMALEANLVKAIRRLVTSSFEIDREHIVASAYWKRGIDADGLKVEKQQQSRA</sequence>
<dbReference type="PATRIC" id="fig|570156.3.peg.2317"/>
<dbReference type="InterPro" id="IPR017938">
    <property type="entry name" value="Riboflavin_synthase-like_b-brl"/>
</dbReference>
<dbReference type="OrthoDB" id="9814826at2"/>
<dbReference type="RefSeq" id="WP_054552221.1">
    <property type="nucleotide sequence ID" value="NZ_LJTC01000003.1"/>
</dbReference>
<feature type="domain" description="FAD-binding FR-type" evidence="2">
    <location>
        <begin position="3"/>
        <end position="119"/>
    </location>
</feature>
<dbReference type="Proteomes" id="UP000050378">
    <property type="component" value="Unassembled WGS sequence"/>
</dbReference>
<dbReference type="Gene3D" id="3.40.50.80">
    <property type="entry name" value="Nucleotide-binding domain of ferredoxin-NADP reductase (FNR) module"/>
    <property type="match status" value="1"/>
</dbReference>
<accession>A0A0P7DXD1</accession>
<dbReference type="Pfam" id="PF08021">
    <property type="entry name" value="FAD_binding_9"/>
    <property type="match status" value="1"/>
</dbReference>
<dbReference type="PANTHER" id="PTHR30157">
    <property type="entry name" value="FERRIC REDUCTASE, NADPH-DEPENDENT"/>
    <property type="match status" value="1"/>
</dbReference>
<dbReference type="CDD" id="cd06193">
    <property type="entry name" value="siderophore_interacting"/>
    <property type="match status" value="1"/>
</dbReference>
<reference evidence="3 4" key="1">
    <citation type="submission" date="2015-09" db="EMBL/GenBank/DDBJ databases">
        <title>Draft Genome Sequence of Pseudoalteromonas lipolytica UCD-48B.</title>
        <authorList>
            <person name="Krusor M."/>
            <person name="Coil D.A."/>
            <person name="Lang J.M."/>
            <person name="Eisen J.A."/>
            <person name="Alexiev A."/>
        </authorList>
    </citation>
    <scope>NUCLEOTIDE SEQUENCE [LARGE SCALE GENOMIC DNA]</scope>
    <source>
        <strain evidence="3 4">UCD-48B</strain>
    </source>
</reference>
<dbReference type="PROSITE" id="PS51384">
    <property type="entry name" value="FAD_FR"/>
    <property type="match status" value="1"/>
</dbReference>
<dbReference type="STRING" id="570156.AOG27_06620"/>
<dbReference type="SUPFAM" id="SSF63380">
    <property type="entry name" value="Riboflavin synthase domain-like"/>
    <property type="match status" value="1"/>
</dbReference>
<organism evidence="3 4">
    <name type="scientific">Pseudoalteromonas lipolytica</name>
    <dbReference type="NCBI Taxonomy" id="570156"/>
    <lineage>
        <taxon>Bacteria</taxon>
        <taxon>Pseudomonadati</taxon>
        <taxon>Pseudomonadota</taxon>
        <taxon>Gammaproteobacteria</taxon>
        <taxon>Alteromonadales</taxon>
        <taxon>Pseudoalteromonadaceae</taxon>
        <taxon>Pseudoalteromonas</taxon>
    </lineage>
</organism>
<protein>
    <submittedName>
        <fullName evidence="3">Iron transporter</fullName>
    </submittedName>
</protein>
<dbReference type="InterPro" id="IPR017927">
    <property type="entry name" value="FAD-bd_FR_type"/>
</dbReference>
<evidence type="ECO:0000259" key="2">
    <source>
        <dbReference type="PROSITE" id="PS51384"/>
    </source>
</evidence>
<dbReference type="InterPro" id="IPR013113">
    <property type="entry name" value="SIP_FAD-bd"/>
</dbReference>
<name>A0A0P7DXD1_9GAMM</name>